<proteinExistence type="predicted"/>
<sequence length="378" mass="41253">MAGTSATGHVSSNGGVSTAGHSDALDIILLPSFPRCGPRSSEGPKADANHASYDAASSLQQPFSRNRGRSDEAGCFATEPVSALATGVCASLACLVASQFPIGRRWVGRSHASVHNWVTRLTKLDQISRKAASRAFYVLLACKLLDPCSLFYLHRREGLPRGFDPAALVDRWLQARLLDAKGRSKRPVAGEEQHEVKSHFGLLQAYLLLSLEKAFSLLVTATCLGCISDPSISERVLPSNARRAVPSQGPIGSITSVITQSSYRKDRRTLHVRSFTDAASSGVANPHTREMEGRGKGRTKRRPNRRLSKSPLHPLTNQLACLLPSISLHFLSPTQRRCTKWRRALLEWRDDFYPQRIAPFAVLSGIVSGRINTAAVKQ</sequence>
<gene>
    <name evidence="2" type="ORF">SPSC_06617</name>
</gene>
<protein>
    <submittedName>
        <fullName evidence="2">Uncharacterized protein</fullName>
    </submittedName>
</protein>
<dbReference type="EMBL" id="LK056694">
    <property type="protein sequence ID" value="CDU26423.1"/>
    <property type="molecule type" value="Genomic_DNA"/>
</dbReference>
<name>A0A140KNP8_9BASI</name>
<evidence type="ECO:0000256" key="1">
    <source>
        <dbReference type="SAM" id="MobiDB-lite"/>
    </source>
</evidence>
<organism evidence="2">
    <name type="scientific">Sporisorium scitamineum</name>
    <dbReference type="NCBI Taxonomy" id="49012"/>
    <lineage>
        <taxon>Eukaryota</taxon>
        <taxon>Fungi</taxon>
        <taxon>Dikarya</taxon>
        <taxon>Basidiomycota</taxon>
        <taxon>Ustilaginomycotina</taxon>
        <taxon>Ustilaginomycetes</taxon>
        <taxon>Ustilaginales</taxon>
        <taxon>Ustilaginaceae</taxon>
        <taxon>Sporisorium</taxon>
    </lineage>
</organism>
<evidence type="ECO:0000313" key="2">
    <source>
        <dbReference type="EMBL" id="CDU26423.1"/>
    </source>
</evidence>
<feature type="region of interest" description="Disordered" evidence="1">
    <location>
        <begin position="278"/>
        <end position="311"/>
    </location>
</feature>
<accession>A0A140KNP8</accession>
<reference evidence="2" key="1">
    <citation type="submission" date="2014-06" db="EMBL/GenBank/DDBJ databases">
        <authorList>
            <person name="Ju J."/>
            <person name="Zhang J."/>
        </authorList>
    </citation>
    <scope>NUCLEOTIDE SEQUENCE</scope>
    <source>
        <strain evidence="2">SscI8</strain>
    </source>
</reference>
<feature type="compositionally biased region" description="Basic residues" evidence="1">
    <location>
        <begin position="296"/>
        <end position="308"/>
    </location>
</feature>
<dbReference type="AlphaFoldDB" id="A0A140KNP8"/>